<dbReference type="FunCoup" id="N1NVB6">
    <property type="interactions" value="152"/>
</dbReference>
<evidence type="ECO:0000313" key="1">
    <source>
        <dbReference type="EMBL" id="CCW45979.1"/>
    </source>
</evidence>
<reference evidence="1 2" key="1">
    <citation type="journal article" date="1998" name="Science">
        <title>Genome sequence of the nematode C. elegans: a platform for investigating biology.</title>
        <authorList>
            <consortium name="The C. elegans sequencing consortium"/>
            <person name="Sulson J.E."/>
            <person name="Waterston R."/>
        </authorList>
    </citation>
    <scope>NUCLEOTIDE SEQUENCE [LARGE SCALE GENOMIC DNA]</scope>
    <source>
        <strain evidence="1 2">Bristol N2</strain>
    </source>
</reference>
<protein>
    <submittedName>
        <fullName evidence="1">OB domain-containing protein</fullName>
    </submittedName>
</protein>
<sequence>MPRPCVSFHFPSVAFRLFPIGLFDVCISSSPIPSTKHCVIRSPPHSLLWSSHPGFSIPLPSSFSSVSVCSLVYQKMPRQRRQGIVYDVREQGTARLIFDENRTKFDGVLETISGETMLVRGRVTSPTDLASTSATTDGSIVMDIDVVDGEEGSAFHVTGVKVLVDEHYAAIDSTAIKFEALDRLIGMKAAVEIQQHISPEIAYDSKEVFIGKMQIHLLTSHRPSPSSRRESVCAENNDIKILEVSDDFLA</sequence>
<dbReference type="AlphaFoldDB" id="N1NVB6"/>
<name>N1NVB6_CAEEL</name>
<dbReference type="Bgee" id="WBGene00008915">
    <property type="expression patterns" value="Expressed in larva and 4 other cell types or tissues"/>
</dbReference>
<dbReference type="KEGG" id="cel:CELE_F17C11.4"/>
<evidence type="ECO:0007829" key="4">
    <source>
        <dbReference type="PeptideAtlas" id="N1NVB6"/>
    </source>
</evidence>
<keyword evidence="4" id="KW-1267">Proteomics identification</keyword>
<dbReference type="RefSeq" id="NP_001294693.1">
    <property type="nucleotide sequence ID" value="NM_001307764.1"/>
</dbReference>
<evidence type="ECO:0000313" key="2">
    <source>
        <dbReference type="Proteomes" id="UP000001940"/>
    </source>
</evidence>
<dbReference type="GeneID" id="179518"/>
<dbReference type="eggNOG" id="ENOG502T171">
    <property type="taxonomic scope" value="Eukaryota"/>
</dbReference>
<dbReference type="AGR" id="WB:WBGene00008915"/>
<dbReference type="WormBase" id="F17C11.4b">
    <property type="protein sequence ID" value="CE48364"/>
    <property type="gene ID" value="WBGene00008915"/>
</dbReference>
<organism evidence="1 2">
    <name type="scientific">Caenorhabditis elegans</name>
    <dbReference type="NCBI Taxonomy" id="6239"/>
    <lineage>
        <taxon>Eukaryota</taxon>
        <taxon>Metazoa</taxon>
        <taxon>Ecdysozoa</taxon>
        <taxon>Nematoda</taxon>
        <taxon>Chromadorea</taxon>
        <taxon>Rhabditida</taxon>
        <taxon>Rhabditina</taxon>
        <taxon>Rhabditomorpha</taxon>
        <taxon>Rhabditoidea</taxon>
        <taxon>Rhabditidae</taxon>
        <taxon>Peloderinae</taxon>
        <taxon>Caenorhabditis</taxon>
    </lineage>
</organism>
<dbReference type="PaxDb" id="6239-F17C11.4b"/>
<dbReference type="EMBL" id="BX284605">
    <property type="protein sequence ID" value="CCW45979.1"/>
    <property type="molecule type" value="Genomic_DNA"/>
</dbReference>
<evidence type="ECO:0000313" key="3">
    <source>
        <dbReference type="WormBase" id="F17C11.4b"/>
    </source>
</evidence>
<keyword evidence="2" id="KW-1185">Reference proteome</keyword>
<accession>N1NVB6</accession>
<proteinExistence type="evidence at protein level"/>
<dbReference type="HOGENOM" id="CLU_097290_0_0_1"/>
<dbReference type="Proteomes" id="UP000001940">
    <property type="component" value="Chromosome V"/>
</dbReference>
<gene>
    <name evidence="1" type="ORF">CELE_F17C11.4</name>
    <name evidence="1 3" type="ORF">F17C11.4</name>
</gene>
<dbReference type="InParanoid" id="N1NVB6"/>
<dbReference type="OMA" id="EEGSAFH"/>
<dbReference type="ExpressionAtlas" id="N1NVB6">
    <property type="expression patterns" value="baseline and differential"/>
</dbReference>
<dbReference type="CTD" id="179518"/>
<dbReference type="OrthoDB" id="5776386at2759"/>
<dbReference type="PeptideAtlas" id="N1NVB6"/>